<dbReference type="Proteomes" id="UP000000852">
    <property type="component" value="Chromosome"/>
</dbReference>
<name>C6XZB7_PEDHD</name>
<evidence type="ECO:0000256" key="1">
    <source>
        <dbReference type="ARBA" id="ARBA00004418"/>
    </source>
</evidence>
<feature type="signal peptide" evidence="5">
    <location>
        <begin position="1"/>
        <end position="23"/>
    </location>
</feature>
<evidence type="ECO:0000256" key="4">
    <source>
        <dbReference type="ARBA" id="ARBA00023239"/>
    </source>
</evidence>
<keyword evidence="8" id="KW-1185">Reference proteome</keyword>
<comment type="subcellular location">
    <subcellularLocation>
        <location evidence="1">Periplasm</location>
    </subcellularLocation>
</comment>
<dbReference type="Pfam" id="PF07940">
    <property type="entry name" value="Hepar_II_III_C"/>
    <property type="match status" value="1"/>
</dbReference>
<accession>C6XZB7</accession>
<reference evidence="7 8" key="1">
    <citation type="journal article" date="2009" name="Stand. Genomic Sci.">
        <title>Complete genome sequence of Pedobacter heparinus type strain (HIM 762-3).</title>
        <authorList>
            <person name="Han C."/>
            <person name="Spring S."/>
            <person name="Lapidus A."/>
            <person name="Del Rio T.G."/>
            <person name="Tice H."/>
            <person name="Copeland A."/>
            <person name="Cheng J.F."/>
            <person name="Lucas S."/>
            <person name="Chen F."/>
            <person name="Nolan M."/>
            <person name="Bruce D."/>
            <person name="Goodwin L."/>
            <person name="Pitluck S."/>
            <person name="Ivanova N."/>
            <person name="Mavromatis K."/>
            <person name="Mikhailova N."/>
            <person name="Pati A."/>
            <person name="Chen A."/>
            <person name="Palaniappan K."/>
            <person name="Land M."/>
            <person name="Hauser L."/>
            <person name="Chang Y.J."/>
            <person name="Jeffries C.C."/>
            <person name="Saunders E."/>
            <person name="Chertkov O."/>
            <person name="Brettin T."/>
            <person name="Goker M."/>
            <person name="Rohde M."/>
            <person name="Bristow J."/>
            <person name="Eisen J.A."/>
            <person name="Markowitz V."/>
            <person name="Hugenholtz P."/>
            <person name="Kyrpides N.C."/>
            <person name="Klenk H.P."/>
            <person name="Detter J.C."/>
        </authorList>
    </citation>
    <scope>NUCLEOTIDE SEQUENCE [LARGE SCALE GENOMIC DNA]</scope>
    <source>
        <strain evidence="8">ATCC 13125 / DSM 2366 / CIP 104194 / JCM 7457 / NBRC 12017 / NCIMB 9290 / NRRL B-14731 / HIM 762-3</strain>
    </source>
</reference>
<keyword evidence="3" id="KW-0574">Periplasm</keyword>
<dbReference type="HOGENOM" id="CLU_325931_0_0_10"/>
<sequence>MNPFKISLGLAFIALFAVGTASARQSVPDNAHIAALKKAVEPFVKLSPEAIAALVPSYSGLNFVGCPNCKGGAQDMGVLKWTYGMGDRVKCRFCQMTFPNAQFPDNKENVITTPGGGKQVYRYYENEKGKAYYYEAHAWYERWEWIQQLAAQLAELWTLTRDPAYADRAAAILGRFAQVFPDYAVRFDYPNRPVSFFAANQKWPYEGMQPYRGAKWSWWGYSSIPIKMAEVYQQLQSTYDWSRMDKTIGPETDRKIVKDLLVLGYAHVAANPEAYSNMSPGMYENMIRLGKIINDPKMVADGLKRFQEFIKVGFFADGWWKEGTVSYHDQTINSLNNVIKTAGLDPAAMPFYQKAYGVSRDAILPNGRKIPINDTWPYEKVKGKGTDKTVSHLWSALGNAALGTGEGQNQVLLNVNWSGNYGHSHYDNGGIILYALGEELLSDIGYTHTKYRGWSIQTASHNTVVIDQRGQDVGTSEHPATGRLKYYDDTDARVQVIDVDASPAYKVAKTYRRRLVMVHVAPGKDYVLDRFDVEGGGTHDWFLHGMAEQEGKLETSIPLGSPLSTLVPEWGGKQMPEAQEDADLSGRRYHPYAHLRDIQSGKANGRWTATWRYDHSGLRIHSLSPQNVQVFKLRSAAIRPAAEDDNKLDNYMRSSIMQRHSGGKSSFITVHEPFSKEPWIDKVYMEGAEVIVRYQLDGKTRTDRVRLNDRGVSVRSTGGWQYDSGKAQSGLVEAFDSSNGKWRLQLDRDAPKVDFVRLDLPGGGTRYYKVVAADGKWLQLQDDPGFSMQGNHLKFHTFPQDKYQGTIRYTIFERREQL</sequence>
<feature type="domain" description="Heparinase II/III-like C-terminal" evidence="6">
    <location>
        <begin position="407"/>
        <end position="544"/>
    </location>
</feature>
<dbReference type="AlphaFoldDB" id="C6XZB7"/>
<dbReference type="OrthoDB" id="7335480at2"/>
<dbReference type="GO" id="GO:0042597">
    <property type="term" value="C:periplasmic space"/>
    <property type="evidence" value="ECO:0007669"/>
    <property type="project" value="UniProtKB-SubCell"/>
</dbReference>
<evidence type="ECO:0000259" key="6">
    <source>
        <dbReference type="Pfam" id="PF07940"/>
    </source>
</evidence>
<dbReference type="EMBL" id="CP001681">
    <property type="protein sequence ID" value="ACU04613.1"/>
    <property type="molecule type" value="Genomic_DNA"/>
</dbReference>
<keyword evidence="2 5" id="KW-0732">Signal</keyword>
<evidence type="ECO:0000256" key="5">
    <source>
        <dbReference type="SAM" id="SignalP"/>
    </source>
</evidence>
<dbReference type="PANTHER" id="PTHR39210:SF1">
    <property type="entry name" value="HEPARIN-SULFATE LYASE"/>
    <property type="match status" value="1"/>
</dbReference>
<keyword evidence="4" id="KW-0456">Lyase</keyword>
<dbReference type="GO" id="GO:0016829">
    <property type="term" value="F:lyase activity"/>
    <property type="evidence" value="ECO:0007669"/>
    <property type="project" value="UniProtKB-KW"/>
</dbReference>
<dbReference type="InterPro" id="IPR008929">
    <property type="entry name" value="Chondroitin_lyas"/>
</dbReference>
<dbReference type="Gene3D" id="1.50.10.100">
    <property type="entry name" value="Chondroitin AC/alginate lyase"/>
    <property type="match status" value="1"/>
</dbReference>
<proteinExistence type="predicted"/>
<dbReference type="Gene3D" id="2.70.98.70">
    <property type="match status" value="1"/>
</dbReference>
<evidence type="ECO:0000313" key="7">
    <source>
        <dbReference type="EMBL" id="ACU04613.1"/>
    </source>
</evidence>
<evidence type="ECO:0000256" key="3">
    <source>
        <dbReference type="ARBA" id="ARBA00022764"/>
    </source>
</evidence>
<feature type="chain" id="PRO_5002971995" evidence="5">
    <location>
        <begin position="24"/>
        <end position="818"/>
    </location>
</feature>
<dbReference type="KEGG" id="phe:Phep_2409"/>
<dbReference type="STRING" id="485917.Phep_2409"/>
<dbReference type="InterPro" id="IPR012480">
    <property type="entry name" value="Hepar_II_III_C"/>
</dbReference>
<protein>
    <submittedName>
        <fullName evidence="7">Heparinase II/III family protein</fullName>
    </submittedName>
</protein>
<dbReference type="SUPFAM" id="SSF48230">
    <property type="entry name" value="Chondroitin AC/alginate lyase"/>
    <property type="match status" value="1"/>
</dbReference>
<dbReference type="PANTHER" id="PTHR39210">
    <property type="entry name" value="HEPARIN-SULFATE LYASE"/>
    <property type="match status" value="1"/>
</dbReference>
<evidence type="ECO:0000256" key="2">
    <source>
        <dbReference type="ARBA" id="ARBA00022729"/>
    </source>
</evidence>
<evidence type="ECO:0000313" key="8">
    <source>
        <dbReference type="Proteomes" id="UP000000852"/>
    </source>
</evidence>
<dbReference type="eggNOG" id="ENOG50326X9">
    <property type="taxonomic scope" value="Bacteria"/>
</dbReference>
<organism evidence="7 8">
    <name type="scientific">Pedobacter heparinus (strain ATCC 13125 / DSM 2366 / CIP 104194 / JCM 7457 / NBRC 12017 / NCIMB 9290 / NRRL B-14731 / HIM 762-3)</name>
    <dbReference type="NCBI Taxonomy" id="485917"/>
    <lineage>
        <taxon>Bacteria</taxon>
        <taxon>Pseudomonadati</taxon>
        <taxon>Bacteroidota</taxon>
        <taxon>Sphingobacteriia</taxon>
        <taxon>Sphingobacteriales</taxon>
        <taxon>Sphingobacteriaceae</taxon>
        <taxon>Pedobacter</taxon>
    </lineage>
</organism>
<dbReference type="RefSeq" id="WP_015808225.1">
    <property type="nucleotide sequence ID" value="NC_013061.1"/>
</dbReference>
<gene>
    <name evidence="7" type="ordered locus">Phep_2409</name>
</gene>